<keyword evidence="8" id="KW-1185">Reference proteome</keyword>
<dbReference type="InterPro" id="IPR051068">
    <property type="entry name" value="MFS_Domain-Containing_Protein"/>
</dbReference>
<keyword evidence="3 6" id="KW-1133">Transmembrane helix</keyword>
<keyword evidence="4 6" id="KW-0472">Membrane</keyword>
<dbReference type="EMBL" id="CAUYUJ010008583">
    <property type="protein sequence ID" value="CAK0824386.1"/>
    <property type="molecule type" value="Genomic_DNA"/>
</dbReference>
<sequence length="503" mass="53609">MTSKMVRSHFGSSFSGGPRSTSRLKHSQASFSLALWAPLRPPPVEIGAAAADSDQAHDAASTGGHREAGAASRCRSGRSRECGAVVLDAERMPPTGSLALVLYSTLLTGVNLVVVIPTADDYARRLGGGELFSGLIIGALPLFAGLGIYVNQIWLMRWMSLKSVLLLLAVGSVLGNVLYSLAGLMHFKWTLFAARCLVGFCNGFNLPSLYIGLTVGMKRRSEIILYFSALNTLGYALGPALAAMLDVFVASFRINNLVLDADTAPGWFMAILYLLFMVKVIVLFEDVPMKVTSPQAAQSNHADSTVLEPVPAVACCACLWYLCVSSLFITCVEVYAVNVGQNYWGWTLATSAMFLSVLMLCSGLINLFMGIFTKHLIRSDRKALLVSSMIACACCALLFNFNLDAISANVSILSTGLVLVLILSGLIRAFGLAASSKIVPTSQKAIMNTWATEFMTVGRGAGGIIGSILNPSSFFPVVVTLFAVTLLTSVASHSRMQPSGKAK</sequence>
<keyword evidence="2 6" id="KW-0812">Transmembrane</keyword>
<dbReference type="PANTHER" id="PTHR23510">
    <property type="entry name" value="INNER MEMBRANE TRANSPORT PROTEIN YAJR"/>
    <property type="match status" value="1"/>
</dbReference>
<feature type="transmembrane region" description="Helical" evidence="6">
    <location>
        <begin position="131"/>
        <end position="151"/>
    </location>
</feature>
<feature type="region of interest" description="Disordered" evidence="5">
    <location>
        <begin position="1"/>
        <end position="23"/>
    </location>
</feature>
<evidence type="ECO:0000313" key="7">
    <source>
        <dbReference type="EMBL" id="CAK0824386.1"/>
    </source>
</evidence>
<feature type="transmembrane region" description="Helical" evidence="6">
    <location>
        <begin position="474"/>
        <end position="493"/>
    </location>
</feature>
<gene>
    <name evidence="7" type="ORF">PCOR1329_LOCUS24807</name>
</gene>
<dbReference type="InterPro" id="IPR011701">
    <property type="entry name" value="MFS"/>
</dbReference>
<dbReference type="Pfam" id="PF07690">
    <property type="entry name" value="MFS_1"/>
    <property type="match status" value="1"/>
</dbReference>
<name>A0ABN9RZZ0_9DINO</name>
<feature type="transmembrane region" description="Helical" evidence="6">
    <location>
        <begin position="343"/>
        <end position="371"/>
    </location>
</feature>
<evidence type="ECO:0000256" key="2">
    <source>
        <dbReference type="ARBA" id="ARBA00022692"/>
    </source>
</evidence>
<feature type="transmembrane region" description="Helical" evidence="6">
    <location>
        <begin position="383"/>
        <end position="401"/>
    </location>
</feature>
<dbReference type="SUPFAM" id="SSF103473">
    <property type="entry name" value="MFS general substrate transporter"/>
    <property type="match status" value="1"/>
</dbReference>
<accession>A0ABN9RZZ0</accession>
<dbReference type="Gene3D" id="1.20.1250.20">
    <property type="entry name" value="MFS general substrate transporter like domains"/>
    <property type="match status" value="1"/>
</dbReference>
<feature type="transmembrane region" description="Helical" evidence="6">
    <location>
        <begin position="191"/>
        <end position="211"/>
    </location>
</feature>
<reference evidence="7" key="1">
    <citation type="submission" date="2023-10" db="EMBL/GenBank/DDBJ databases">
        <authorList>
            <person name="Chen Y."/>
            <person name="Shah S."/>
            <person name="Dougan E. K."/>
            <person name="Thang M."/>
            <person name="Chan C."/>
        </authorList>
    </citation>
    <scope>NUCLEOTIDE SEQUENCE [LARGE SCALE GENOMIC DNA]</scope>
</reference>
<feature type="transmembrane region" description="Helical" evidence="6">
    <location>
        <begin position="413"/>
        <end position="433"/>
    </location>
</feature>
<feature type="transmembrane region" description="Helical" evidence="6">
    <location>
        <begin position="312"/>
        <end position="337"/>
    </location>
</feature>
<proteinExistence type="predicted"/>
<evidence type="ECO:0000313" key="8">
    <source>
        <dbReference type="Proteomes" id="UP001189429"/>
    </source>
</evidence>
<dbReference type="Proteomes" id="UP001189429">
    <property type="component" value="Unassembled WGS sequence"/>
</dbReference>
<organism evidence="7 8">
    <name type="scientific">Prorocentrum cordatum</name>
    <dbReference type="NCBI Taxonomy" id="2364126"/>
    <lineage>
        <taxon>Eukaryota</taxon>
        <taxon>Sar</taxon>
        <taxon>Alveolata</taxon>
        <taxon>Dinophyceae</taxon>
        <taxon>Prorocentrales</taxon>
        <taxon>Prorocentraceae</taxon>
        <taxon>Prorocentrum</taxon>
    </lineage>
</organism>
<feature type="transmembrane region" description="Helical" evidence="6">
    <location>
        <begin position="223"/>
        <end position="245"/>
    </location>
</feature>
<feature type="transmembrane region" description="Helical" evidence="6">
    <location>
        <begin position="100"/>
        <end position="119"/>
    </location>
</feature>
<feature type="transmembrane region" description="Helical" evidence="6">
    <location>
        <begin position="163"/>
        <end position="185"/>
    </location>
</feature>
<feature type="region of interest" description="Disordered" evidence="5">
    <location>
        <begin position="51"/>
        <end position="74"/>
    </location>
</feature>
<dbReference type="InterPro" id="IPR036259">
    <property type="entry name" value="MFS_trans_sf"/>
</dbReference>
<evidence type="ECO:0000256" key="5">
    <source>
        <dbReference type="SAM" id="MobiDB-lite"/>
    </source>
</evidence>
<dbReference type="PANTHER" id="PTHR23510:SF64">
    <property type="entry name" value="INNER MEMBRANE TRANSPORT PROTEIN YAJR"/>
    <property type="match status" value="1"/>
</dbReference>
<feature type="transmembrane region" description="Helical" evidence="6">
    <location>
        <begin position="265"/>
        <end position="284"/>
    </location>
</feature>
<evidence type="ECO:0000256" key="6">
    <source>
        <dbReference type="SAM" id="Phobius"/>
    </source>
</evidence>
<comment type="caution">
    <text evidence="7">The sequence shown here is derived from an EMBL/GenBank/DDBJ whole genome shotgun (WGS) entry which is preliminary data.</text>
</comment>
<evidence type="ECO:0008006" key="9">
    <source>
        <dbReference type="Google" id="ProtNLM"/>
    </source>
</evidence>
<comment type="subcellular location">
    <subcellularLocation>
        <location evidence="1">Membrane</location>
        <topology evidence="1">Multi-pass membrane protein</topology>
    </subcellularLocation>
</comment>
<protein>
    <recommendedName>
        <fullName evidence="9">Major facilitator superfamily (MFS) profile domain-containing protein</fullName>
    </recommendedName>
</protein>
<evidence type="ECO:0000256" key="1">
    <source>
        <dbReference type="ARBA" id="ARBA00004141"/>
    </source>
</evidence>
<evidence type="ECO:0000256" key="4">
    <source>
        <dbReference type="ARBA" id="ARBA00023136"/>
    </source>
</evidence>
<evidence type="ECO:0000256" key="3">
    <source>
        <dbReference type="ARBA" id="ARBA00022989"/>
    </source>
</evidence>